<feature type="region of interest" description="Disordered" evidence="1">
    <location>
        <begin position="1"/>
        <end position="22"/>
    </location>
</feature>
<dbReference type="Proteomes" id="UP001063166">
    <property type="component" value="Unassembled WGS sequence"/>
</dbReference>
<keyword evidence="3" id="KW-1185">Reference proteome</keyword>
<proteinExistence type="predicted"/>
<dbReference type="AlphaFoldDB" id="A0A9P3PF14"/>
<evidence type="ECO:0000313" key="3">
    <source>
        <dbReference type="Proteomes" id="UP001063166"/>
    </source>
</evidence>
<dbReference type="OrthoDB" id="514292at2759"/>
<dbReference type="InterPro" id="IPR012386">
    <property type="entry name" value="Cyclic-nucl_3Pdiesterase"/>
</dbReference>
<gene>
    <name evidence="2" type="ORF">LshimejAT787_0203420</name>
</gene>
<dbReference type="SUPFAM" id="SSF55144">
    <property type="entry name" value="LigT-like"/>
    <property type="match status" value="1"/>
</dbReference>
<evidence type="ECO:0000256" key="1">
    <source>
        <dbReference type="SAM" id="MobiDB-lite"/>
    </source>
</evidence>
<comment type="caution">
    <text evidence="2">The sequence shown here is derived from an EMBL/GenBank/DDBJ whole genome shotgun (WGS) entry which is preliminary data.</text>
</comment>
<feature type="compositionally biased region" description="Polar residues" evidence="1">
    <location>
        <begin position="1"/>
        <end position="10"/>
    </location>
</feature>
<organism evidence="2 3">
    <name type="scientific">Lyophyllum shimeji</name>
    <name type="common">Hon-shimeji</name>
    <name type="synonym">Tricholoma shimeji</name>
    <dbReference type="NCBI Taxonomy" id="47721"/>
    <lineage>
        <taxon>Eukaryota</taxon>
        <taxon>Fungi</taxon>
        <taxon>Dikarya</taxon>
        <taxon>Basidiomycota</taxon>
        <taxon>Agaricomycotina</taxon>
        <taxon>Agaricomycetes</taxon>
        <taxon>Agaricomycetidae</taxon>
        <taxon>Agaricales</taxon>
        <taxon>Tricholomatineae</taxon>
        <taxon>Lyophyllaceae</taxon>
        <taxon>Lyophyllum</taxon>
    </lineage>
</organism>
<dbReference type="PANTHER" id="PTHR28141:SF1">
    <property type="entry name" value="2',3'-CYCLIC-NUCLEOTIDE 3'-PHOSPHODIESTERASE"/>
    <property type="match status" value="1"/>
</dbReference>
<evidence type="ECO:0000313" key="2">
    <source>
        <dbReference type="EMBL" id="GLB34777.1"/>
    </source>
</evidence>
<sequence>MLSNSSSPDNETLREQPQPHPSTMGIAVWLVPSAEDAQRLKRIMDTRREERSNHPSSYPSFHSHITLASLPLQSASPSEIRAAIPKFEHGLSVKFKSIEIGTHFFRSVYIAIELTPELSALHDKIHAKLAIEPRTPAFPHVSLCYIADEAAREREEFFRELKDGGKIRQIQNDSNVSINCAGGPGEEDWMSGFLAKEVWVAQCDGPVEDWTVLDKIPIA</sequence>
<dbReference type="EMBL" id="BRPK01000002">
    <property type="protein sequence ID" value="GLB34777.1"/>
    <property type="molecule type" value="Genomic_DNA"/>
</dbReference>
<dbReference type="InterPro" id="IPR009097">
    <property type="entry name" value="Cyclic_Pdiesterase"/>
</dbReference>
<dbReference type="Pfam" id="PF07823">
    <property type="entry name" value="CPDase"/>
    <property type="match status" value="1"/>
</dbReference>
<dbReference type="PANTHER" id="PTHR28141">
    <property type="entry name" value="2',3'-CYCLIC-NUCLEOTIDE 3'-PHOSPHODIESTERASE"/>
    <property type="match status" value="1"/>
</dbReference>
<dbReference type="GO" id="GO:0004113">
    <property type="term" value="F:2',3'-cyclic-nucleotide 3'-phosphodiesterase activity"/>
    <property type="evidence" value="ECO:0007669"/>
    <property type="project" value="TreeGrafter"/>
</dbReference>
<name>A0A9P3PF14_LYOSH</name>
<protein>
    <submittedName>
        <fullName evidence="2">Cyclic phosphodiesterase-like protein</fullName>
    </submittedName>
</protein>
<dbReference type="Gene3D" id="3.90.1140.10">
    <property type="entry name" value="Cyclic phosphodiesterase"/>
    <property type="match status" value="1"/>
</dbReference>
<accession>A0A9P3PF14</accession>
<reference evidence="2" key="1">
    <citation type="submission" date="2022-07" db="EMBL/GenBank/DDBJ databases">
        <title>The genome of Lyophyllum shimeji provides insight into the initial evolution of ectomycorrhizal fungal genome.</title>
        <authorList>
            <person name="Kobayashi Y."/>
            <person name="Shibata T."/>
            <person name="Hirakawa H."/>
            <person name="Shigenobu S."/>
            <person name="Nishiyama T."/>
            <person name="Yamada A."/>
            <person name="Hasebe M."/>
            <person name="Kawaguchi M."/>
        </authorList>
    </citation>
    <scope>NUCLEOTIDE SEQUENCE</scope>
    <source>
        <strain evidence="2">AT787</strain>
    </source>
</reference>
<dbReference type="GO" id="GO:0009187">
    <property type="term" value="P:cyclic nucleotide metabolic process"/>
    <property type="evidence" value="ECO:0007669"/>
    <property type="project" value="TreeGrafter"/>
</dbReference>